<dbReference type="GO" id="GO:0070336">
    <property type="term" value="F:flap-structured DNA binding"/>
    <property type="evidence" value="ECO:0007669"/>
    <property type="project" value="TreeGrafter"/>
</dbReference>
<name>A0A8H7QHC6_9FUNG</name>
<dbReference type="Pfam" id="PF09159">
    <property type="entry name" value="Ydc2-catalyt"/>
    <property type="match status" value="1"/>
</dbReference>
<proteinExistence type="predicted"/>
<dbReference type="InterPro" id="IPR036397">
    <property type="entry name" value="RNaseH_sf"/>
</dbReference>
<dbReference type="CDD" id="cd16963">
    <property type="entry name" value="CCE1"/>
    <property type="match status" value="1"/>
</dbReference>
<dbReference type="Pfam" id="PF02037">
    <property type="entry name" value="SAP"/>
    <property type="match status" value="1"/>
</dbReference>
<dbReference type="PANTHER" id="PTHR28072:SF1">
    <property type="entry name" value="CRUCIFORM CUTTING ENDONUCLEASE 1, MITOCHONDRIAL-RELATED"/>
    <property type="match status" value="1"/>
</dbReference>
<dbReference type="InterPro" id="IPR012337">
    <property type="entry name" value="RNaseH-like_sf"/>
</dbReference>
<comment type="caution">
    <text evidence="2">The sequence shown here is derived from an EMBL/GenBank/DDBJ whole genome shotgun (WGS) entry which is preliminary data.</text>
</comment>
<accession>A0A8H7QHC6</accession>
<evidence type="ECO:0000313" key="2">
    <source>
        <dbReference type="EMBL" id="KAG2192779.1"/>
    </source>
</evidence>
<dbReference type="PROSITE" id="PS50800">
    <property type="entry name" value="SAP"/>
    <property type="match status" value="1"/>
</dbReference>
<evidence type="ECO:0000313" key="3">
    <source>
        <dbReference type="Proteomes" id="UP000650833"/>
    </source>
</evidence>
<dbReference type="InterPro" id="IPR039197">
    <property type="entry name" value="Mrs1/Cce1"/>
</dbReference>
<dbReference type="PANTHER" id="PTHR28072">
    <property type="entry name" value="CRUCIFORM CUTTING ENDONUCLEASE 1, MITOCHONDRIAL-RELATED"/>
    <property type="match status" value="1"/>
</dbReference>
<keyword evidence="3" id="KW-1185">Reference proteome</keyword>
<dbReference type="GO" id="GO:0000402">
    <property type="term" value="F:crossed form four-way junction DNA binding"/>
    <property type="evidence" value="ECO:0007669"/>
    <property type="project" value="TreeGrafter"/>
</dbReference>
<organism evidence="2 3">
    <name type="scientific">Mucor plumbeus</name>
    <dbReference type="NCBI Taxonomy" id="97098"/>
    <lineage>
        <taxon>Eukaryota</taxon>
        <taxon>Fungi</taxon>
        <taxon>Fungi incertae sedis</taxon>
        <taxon>Mucoromycota</taxon>
        <taxon>Mucoromycotina</taxon>
        <taxon>Mucoromycetes</taxon>
        <taxon>Mucorales</taxon>
        <taxon>Mucorineae</taxon>
        <taxon>Mucoraceae</taxon>
        <taxon>Mucor</taxon>
    </lineage>
</organism>
<evidence type="ECO:0000259" key="1">
    <source>
        <dbReference type="PROSITE" id="PS50800"/>
    </source>
</evidence>
<dbReference type="InterPro" id="IPR015242">
    <property type="entry name" value="Ydc2_cat"/>
</dbReference>
<dbReference type="OrthoDB" id="5552842at2759"/>
<dbReference type="EMBL" id="JAEPRC010000697">
    <property type="protein sequence ID" value="KAG2192779.1"/>
    <property type="molecule type" value="Genomic_DNA"/>
</dbReference>
<dbReference type="InterPro" id="IPR003034">
    <property type="entry name" value="SAP_dom"/>
</dbReference>
<dbReference type="GO" id="GO:0005739">
    <property type="term" value="C:mitochondrion"/>
    <property type="evidence" value="ECO:0007669"/>
    <property type="project" value="TreeGrafter"/>
</dbReference>
<protein>
    <recommendedName>
        <fullName evidence="1">SAP domain-containing protein</fullName>
    </recommendedName>
</protein>
<sequence>MLKIIKRGFGTEALTASLQAKKVADLKIIATECGVVTSGTKPVLINRLTAHFAAPTQSSSILSFDLGYRNLAYCHLSADKTVIDWGRVDLDLPSFHPSVVAPIVRQFIKDRVLQNLKVSDRVLVEQQRARSNGSFNVLESTLRVNCVEAILWCGLYEGIDDIKRTVDLTPVHRQNIDRAWKDELQVIIDENSQKFAKIKSNYYQKKQAGALLVQKWLDTDTVITCSDHFKEMYAIEKKKDDLSDCL</sequence>
<dbReference type="AlphaFoldDB" id="A0A8H7QHC6"/>
<dbReference type="GO" id="GO:0004520">
    <property type="term" value="F:DNA endonuclease activity"/>
    <property type="evidence" value="ECO:0007669"/>
    <property type="project" value="TreeGrafter"/>
</dbReference>
<dbReference type="SUPFAM" id="SSF53098">
    <property type="entry name" value="Ribonuclease H-like"/>
    <property type="match status" value="1"/>
</dbReference>
<gene>
    <name evidence="2" type="ORF">INT46_011690</name>
</gene>
<dbReference type="GO" id="GO:0000403">
    <property type="term" value="F:Y-form DNA binding"/>
    <property type="evidence" value="ECO:0007669"/>
    <property type="project" value="TreeGrafter"/>
</dbReference>
<dbReference type="Gene3D" id="3.30.420.10">
    <property type="entry name" value="Ribonuclease H-like superfamily/Ribonuclease H"/>
    <property type="match status" value="1"/>
</dbReference>
<feature type="domain" description="SAP" evidence="1">
    <location>
        <begin position="18"/>
        <end position="52"/>
    </location>
</feature>
<dbReference type="Proteomes" id="UP000650833">
    <property type="component" value="Unassembled WGS sequence"/>
</dbReference>
<reference evidence="2" key="1">
    <citation type="submission" date="2020-12" db="EMBL/GenBank/DDBJ databases">
        <title>Metabolic potential, ecology and presence of endohyphal bacteria is reflected in genomic diversity of Mucoromycotina.</title>
        <authorList>
            <person name="Muszewska A."/>
            <person name="Okrasinska A."/>
            <person name="Steczkiewicz K."/>
            <person name="Drgas O."/>
            <person name="Orlowska M."/>
            <person name="Perlinska-Lenart U."/>
            <person name="Aleksandrzak-Piekarczyk T."/>
            <person name="Szatraj K."/>
            <person name="Zielenkiewicz U."/>
            <person name="Pilsyk S."/>
            <person name="Malc E."/>
            <person name="Mieczkowski P."/>
            <person name="Kruszewska J.S."/>
            <person name="Biernat P."/>
            <person name="Pawlowska J."/>
        </authorList>
    </citation>
    <scope>NUCLEOTIDE SEQUENCE</scope>
    <source>
        <strain evidence="2">CBS 226.32</strain>
    </source>
</reference>